<organism evidence="3 4">
    <name type="scientific">Desulfatitalea alkaliphila</name>
    <dbReference type="NCBI Taxonomy" id="2929485"/>
    <lineage>
        <taxon>Bacteria</taxon>
        <taxon>Pseudomonadati</taxon>
        <taxon>Thermodesulfobacteriota</taxon>
        <taxon>Desulfobacteria</taxon>
        <taxon>Desulfobacterales</taxon>
        <taxon>Desulfosarcinaceae</taxon>
        <taxon>Desulfatitalea</taxon>
    </lineage>
</organism>
<feature type="region of interest" description="Disordered" evidence="1">
    <location>
        <begin position="1"/>
        <end position="26"/>
    </location>
</feature>
<dbReference type="RefSeq" id="WP_246904020.1">
    <property type="nucleotide sequence ID" value="NZ_JALJRB010000005.1"/>
</dbReference>
<keyword evidence="2" id="KW-1133">Transmembrane helix</keyword>
<evidence type="ECO:0000256" key="1">
    <source>
        <dbReference type="SAM" id="MobiDB-lite"/>
    </source>
</evidence>
<keyword evidence="4" id="KW-1185">Reference proteome</keyword>
<sequence>MTKTSHDPESDLEQRSQPIKPMHHLPRGKNTWNPKIIRQWWFWPAAAAALYVLYYVYPLVWDWLAG</sequence>
<keyword evidence="2" id="KW-0472">Membrane</keyword>
<accession>A0AA41QZT7</accession>
<proteinExistence type="predicted"/>
<reference evidence="3" key="1">
    <citation type="submission" date="2022-04" db="EMBL/GenBank/DDBJ databases">
        <title>Desulfatitalea alkaliphila sp. nov., a novel anaerobic sulfate-reducing bacterium isolated from terrestrial mud volcano, Taman Peninsula, Russia.</title>
        <authorList>
            <person name="Khomyakova M.A."/>
            <person name="Merkel A.Y."/>
            <person name="Slobodkin A.I."/>
        </authorList>
    </citation>
    <scope>NUCLEOTIDE SEQUENCE</scope>
    <source>
        <strain evidence="3">M08but</strain>
    </source>
</reference>
<evidence type="ECO:0000313" key="3">
    <source>
        <dbReference type="EMBL" id="MCJ8500177.1"/>
    </source>
</evidence>
<feature type="transmembrane region" description="Helical" evidence="2">
    <location>
        <begin position="40"/>
        <end position="57"/>
    </location>
</feature>
<dbReference type="AlphaFoldDB" id="A0AA41QZT7"/>
<dbReference type="Proteomes" id="UP001165427">
    <property type="component" value="Unassembled WGS sequence"/>
</dbReference>
<keyword evidence="2" id="KW-0812">Transmembrane</keyword>
<name>A0AA41QZT7_9BACT</name>
<gene>
    <name evidence="3" type="ORF">MRX98_06285</name>
</gene>
<evidence type="ECO:0000256" key="2">
    <source>
        <dbReference type="SAM" id="Phobius"/>
    </source>
</evidence>
<protein>
    <submittedName>
        <fullName evidence="3">Uncharacterized protein</fullName>
    </submittedName>
</protein>
<comment type="caution">
    <text evidence="3">The sequence shown here is derived from an EMBL/GenBank/DDBJ whole genome shotgun (WGS) entry which is preliminary data.</text>
</comment>
<dbReference type="EMBL" id="JALJRB010000005">
    <property type="protein sequence ID" value="MCJ8500177.1"/>
    <property type="molecule type" value="Genomic_DNA"/>
</dbReference>
<feature type="compositionally biased region" description="Basic and acidic residues" evidence="1">
    <location>
        <begin position="1"/>
        <end position="14"/>
    </location>
</feature>
<evidence type="ECO:0000313" key="4">
    <source>
        <dbReference type="Proteomes" id="UP001165427"/>
    </source>
</evidence>